<keyword evidence="5" id="KW-0143">Chaperone</keyword>
<dbReference type="Pfam" id="PF02753">
    <property type="entry name" value="PapD_C"/>
    <property type="match status" value="1"/>
</dbReference>
<dbReference type="PRINTS" id="PR00969">
    <property type="entry name" value="CHAPERONPILI"/>
</dbReference>
<evidence type="ECO:0000256" key="1">
    <source>
        <dbReference type="ARBA" id="ARBA00004418"/>
    </source>
</evidence>
<accession>A0AAJ3LUW8</accession>
<evidence type="ECO:0000256" key="2">
    <source>
        <dbReference type="ARBA" id="ARBA00007399"/>
    </source>
</evidence>
<evidence type="ECO:0000256" key="5">
    <source>
        <dbReference type="ARBA" id="ARBA00023186"/>
    </source>
</evidence>
<dbReference type="InterPro" id="IPR016147">
    <property type="entry name" value="Pili_assmbl_chaperone_N"/>
</dbReference>
<sequence length="237" mass="26500">MKSILTLCFTAMVALCPAYTFAGISYQLGALRVVYHEGEKGVPLMLINNTKEESVLTQTVTLKTPSGPEEKIFYVLPSIVKISPQSSTNVKIILKEATSLPQDRESIFYINSKAIPLIDHKEEQEKNISGGINIGISSVIKLFYRPQNLPMSIETAQENLRFEALDNKLKISNASPYYITLVNVKVDGQQVPLKGKGMLPPYDAFEYTLTEKKSPSIPHQFQWTLINDSGGMYEYSK</sequence>
<evidence type="ECO:0000256" key="6">
    <source>
        <dbReference type="SAM" id="SignalP"/>
    </source>
</evidence>
<dbReference type="SUPFAM" id="SSF49584">
    <property type="entry name" value="Periplasmic chaperone C-domain"/>
    <property type="match status" value="1"/>
</dbReference>
<dbReference type="Proteomes" id="UP000078250">
    <property type="component" value="Unassembled WGS sequence"/>
</dbReference>
<proteinExistence type="inferred from homology"/>
<dbReference type="InterPro" id="IPR013783">
    <property type="entry name" value="Ig-like_fold"/>
</dbReference>
<dbReference type="InterPro" id="IPR001829">
    <property type="entry name" value="Pili_assmbl_chaperone_bac"/>
</dbReference>
<keyword evidence="3 6" id="KW-0732">Signal</keyword>
<dbReference type="Pfam" id="PF00345">
    <property type="entry name" value="PapD_N"/>
    <property type="match status" value="1"/>
</dbReference>
<dbReference type="InterPro" id="IPR008962">
    <property type="entry name" value="PapD-like_sf"/>
</dbReference>
<comment type="caution">
    <text evidence="9">The sequence shown here is derived from an EMBL/GenBank/DDBJ whole genome shotgun (WGS) entry which is preliminary data.</text>
</comment>
<dbReference type="InterPro" id="IPR036316">
    <property type="entry name" value="Pili_assmbl_chap_C_dom_sf"/>
</dbReference>
<feature type="chain" id="PRO_5042593406" evidence="6">
    <location>
        <begin position="23"/>
        <end position="237"/>
    </location>
</feature>
<evidence type="ECO:0000313" key="9">
    <source>
        <dbReference type="EMBL" id="OAT49447.1"/>
    </source>
</evidence>
<dbReference type="SUPFAM" id="SSF49354">
    <property type="entry name" value="PapD-like"/>
    <property type="match status" value="1"/>
</dbReference>
<dbReference type="InterPro" id="IPR050643">
    <property type="entry name" value="Periplasmic_pilus_chap"/>
</dbReference>
<keyword evidence="10" id="KW-1185">Reference proteome</keyword>
<dbReference type="InterPro" id="IPR016148">
    <property type="entry name" value="Pili_assmbl_chaperone_C"/>
</dbReference>
<dbReference type="GO" id="GO:0030288">
    <property type="term" value="C:outer membrane-bounded periplasmic space"/>
    <property type="evidence" value="ECO:0007669"/>
    <property type="project" value="InterPro"/>
</dbReference>
<feature type="domain" description="Pili assembly chaperone N-terminal" evidence="7">
    <location>
        <begin position="27"/>
        <end position="149"/>
    </location>
</feature>
<organism evidence="9 10">
    <name type="scientific">Proteus hauseri ATCC 700826</name>
    <dbReference type="NCBI Taxonomy" id="1354271"/>
    <lineage>
        <taxon>Bacteria</taxon>
        <taxon>Pseudomonadati</taxon>
        <taxon>Pseudomonadota</taxon>
        <taxon>Gammaproteobacteria</taxon>
        <taxon>Enterobacterales</taxon>
        <taxon>Morganellaceae</taxon>
        <taxon>Proteus</taxon>
    </lineage>
</organism>
<protein>
    <submittedName>
        <fullName evidence="9">Periplasmic fimbrial chaperone</fullName>
    </submittedName>
</protein>
<dbReference type="RefSeq" id="WP_064718677.1">
    <property type="nucleotide sequence ID" value="NZ_LXEV01000011.1"/>
</dbReference>
<evidence type="ECO:0000259" key="8">
    <source>
        <dbReference type="Pfam" id="PF02753"/>
    </source>
</evidence>
<evidence type="ECO:0000259" key="7">
    <source>
        <dbReference type="Pfam" id="PF00345"/>
    </source>
</evidence>
<gene>
    <name evidence="9" type="ORF">M997_0663</name>
</gene>
<evidence type="ECO:0000256" key="3">
    <source>
        <dbReference type="ARBA" id="ARBA00022729"/>
    </source>
</evidence>
<comment type="subcellular location">
    <subcellularLocation>
        <location evidence="1">Periplasm</location>
    </subcellularLocation>
</comment>
<name>A0AAJ3LUW8_PROHU</name>
<evidence type="ECO:0000256" key="4">
    <source>
        <dbReference type="ARBA" id="ARBA00022764"/>
    </source>
</evidence>
<dbReference type="PANTHER" id="PTHR30251">
    <property type="entry name" value="PILUS ASSEMBLY CHAPERONE"/>
    <property type="match status" value="1"/>
</dbReference>
<dbReference type="GO" id="GO:0071555">
    <property type="term" value="P:cell wall organization"/>
    <property type="evidence" value="ECO:0007669"/>
    <property type="project" value="InterPro"/>
</dbReference>
<keyword evidence="4" id="KW-0574">Periplasm</keyword>
<reference evidence="9 10" key="1">
    <citation type="submission" date="2016-04" db="EMBL/GenBank/DDBJ databases">
        <title>ATOL: Assembling a taxonomically balanced genome-scale reconstruction of the evolutionary history of the Enterobacteriaceae.</title>
        <authorList>
            <person name="Plunkett G.III."/>
            <person name="Neeno-Eckwall E.C."/>
            <person name="Glasner J.D."/>
            <person name="Perna N.T."/>
        </authorList>
    </citation>
    <scope>NUCLEOTIDE SEQUENCE [LARGE SCALE GENOMIC DNA]</scope>
    <source>
        <strain evidence="9 10">ATCC 700826</strain>
    </source>
</reference>
<dbReference type="Gene3D" id="2.60.40.10">
    <property type="entry name" value="Immunoglobulins"/>
    <property type="match status" value="2"/>
</dbReference>
<dbReference type="EMBL" id="LXEV01000011">
    <property type="protein sequence ID" value="OAT49447.1"/>
    <property type="molecule type" value="Genomic_DNA"/>
</dbReference>
<evidence type="ECO:0000313" key="10">
    <source>
        <dbReference type="Proteomes" id="UP000078250"/>
    </source>
</evidence>
<comment type="similarity">
    <text evidence="2">Belongs to the periplasmic pilus chaperone family.</text>
</comment>
<dbReference type="PANTHER" id="PTHR30251:SF0">
    <property type="entry name" value="FIMBRIAL CHAPERONE PROTEIN ELFD-RELATED"/>
    <property type="match status" value="1"/>
</dbReference>
<feature type="domain" description="Pili assembly chaperone C-terminal" evidence="8">
    <location>
        <begin position="171"/>
        <end position="231"/>
    </location>
</feature>
<feature type="signal peptide" evidence="6">
    <location>
        <begin position="1"/>
        <end position="22"/>
    </location>
</feature>
<dbReference type="AlphaFoldDB" id="A0AAJ3LUW8"/>